<dbReference type="SMART" id="SM00958">
    <property type="entry name" value="SecA_PP_bind"/>
    <property type="match status" value="1"/>
</dbReference>
<evidence type="ECO:0000256" key="5">
    <source>
        <dbReference type="ARBA" id="ARBA00022840"/>
    </source>
</evidence>
<dbReference type="PANTHER" id="PTHR30612:SF0">
    <property type="entry name" value="CHLOROPLAST PROTEIN-TRANSPORTING ATPASE"/>
    <property type="match status" value="1"/>
</dbReference>
<dbReference type="OrthoDB" id="2486044at2"/>
<protein>
    <submittedName>
        <fullName evidence="13">Preprotein translocase subunit SecA</fullName>
    </submittedName>
</protein>
<dbReference type="Pfam" id="PF01043">
    <property type="entry name" value="SecA_PP_bind"/>
    <property type="match status" value="1"/>
</dbReference>
<gene>
    <name evidence="13" type="ORF">FF011L_54370</name>
</gene>
<dbReference type="Pfam" id="PF21090">
    <property type="entry name" value="P-loop_SecA"/>
    <property type="match status" value="2"/>
</dbReference>
<organism evidence="13 14">
    <name type="scientific">Roseimaritima multifibrata</name>
    <dbReference type="NCBI Taxonomy" id="1930274"/>
    <lineage>
        <taxon>Bacteria</taxon>
        <taxon>Pseudomonadati</taxon>
        <taxon>Planctomycetota</taxon>
        <taxon>Planctomycetia</taxon>
        <taxon>Pirellulales</taxon>
        <taxon>Pirellulaceae</taxon>
        <taxon>Roseimaritima</taxon>
    </lineage>
</organism>
<evidence type="ECO:0000256" key="8">
    <source>
        <dbReference type="ARBA" id="ARBA00023010"/>
    </source>
</evidence>
<name>A0A517MP11_9BACT</name>
<evidence type="ECO:0000256" key="9">
    <source>
        <dbReference type="ARBA" id="ARBA00023136"/>
    </source>
</evidence>
<dbReference type="Proteomes" id="UP000320672">
    <property type="component" value="Chromosome"/>
</dbReference>
<dbReference type="PANTHER" id="PTHR30612">
    <property type="entry name" value="SECA INNER MEMBRANE COMPONENT OF SEC PROTEIN SECRETION SYSTEM"/>
    <property type="match status" value="1"/>
</dbReference>
<dbReference type="GO" id="GO:0006605">
    <property type="term" value="P:protein targeting"/>
    <property type="evidence" value="ECO:0007669"/>
    <property type="project" value="InterPro"/>
</dbReference>
<proteinExistence type="predicted"/>
<keyword evidence="9" id="KW-0472">Membrane</keyword>
<keyword evidence="5" id="KW-0067">ATP-binding</keyword>
<keyword evidence="14" id="KW-1185">Reference proteome</keyword>
<dbReference type="Gene3D" id="3.40.50.300">
    <property type="entry name" value="P-loop containing nucleotide triphosphate hydrolases"/>
    <property type="match status" value="2"/>
</dbReference>
<dbReference type="GO" id="GO:0043952">
    <property type="term" value="P:protein transport by the Sec complex"/>
    <property type="evidence" value="ECO:0007669"/>
    <property type="project" value="TreeGrafter"/>
</dbReference>
<evidence type="ECO:0000256" key="6">
    <source>
        <dbReference type="ARBA" id="ARBA00022927"/>
    </source>
</evidence>
<feature type="domain" description="Helicase C-terminal" evidence="11">
    <location>
        <begin position="432"/>
        <end position="598"/>
    </location>
</feature>
<dbReference type="SUPFAM" id="SSF52540">
    <property type="entry name" value="P-loop containing nucleoside triphosphate hydrolases"/>
    <property type="match status" value="2"/>
</dbReference>
<evidence type="ECO:0000256" key="2">
    <source>
        <dbReference type="ARBA" id="ARBA00022475"/>
    </source>
</evidence>
<dbReference type="PROSITE" id="PS51194">
    <property type="entry name" value="HELICASE_CTER"/>
    <property type="match status" value="1"/>
</dbReference>
<evidence type="ECO:0000259" key="10">
    <source>
        <dbReference type="PROSITE" id="PS51192"/>
    </source>
</evidence>
<dbReference type="InterPro" id="IPR000185">
    <property type="entry name" value="SecA"/>
</dbReference>
<evidence type="ECO:0000259" key="12">
    <source>
        <dbReference type="PROSITE" id="PS51196"/>
    </source>
</evidence>
<dbReference type="GO" id="GO:0005524">
    <property type="term" value="F:ATP binding"/>
    <property type="evidence" value="ECO:0007669"/>
    <property type="project" value="UniProtKB-KW"/>
</dbReference>
<evidence type="ECO:0000256" key="7">
    <source>
        <dbReference type="ARBA" id="ARBA00022967"/>
    </source>
</evidence>
<dbReference type="InterPro" id="IPR011115">
    <property type="entry name" value="SecA_DEAD"/>
</dbReference>
<feature type="domain" description="SecA family profile" evidence="12">
    <location>
        <begin position="1"/>
        <end position="586"/>
    </location>
</feature>
<accession>A0A517MP11</accession>
<evidence type="ECO:0000313" key="14">
    <source>
        <dbReference type="Proteomes" id="UP000320672"/>
    </source>
</evidence>
<dbReference type="PROSITE" id="PS51192">
    <property type="entry name" value="HELICASE_ATP_BIND_1"/>
    <property type="match status" value="1"/>
</dbReference>
<dbReference type="GO" id="GO:0017038">
    <property type="term" value="P:protein import"/>
    <property type="evidence" value="ECO:0007669"/>
    <property type="project" value="InterPro"/>
</dbReference>
<dbReference type="EMBL" id="CP036262">
    <property type="protein sequence ID" value="QDS96625.1"/>
    <property type="molecule type" value="Genomic_DNA"/>
</dbReference>
<dbReference type="InterPro" id="IPR044722">
    <property type="entry name" value="SecA_SF2_C"/>
</dbReference>
<evidence type="ECO:0000256" key="3">
    <source>
        <dbReference type="ARBA" id="ARBA00022490"/>
    </source>
</evidence>
<keyword evidence="8" id="KW-0811">Translocation</keyword>
<dbReference type="GO" id="GO:0005886">
    <property type="term" value="C:plasma membrane"/>
    <property type="evidence" value="ECO:0007669"/>
    <property type="project" value="TreeGrafter"/>
</dbReference>
<dbReference type="GO" id="GO:0006886">
    <property type="term" value="P:intracellular protein transport"/>
    <property type="evidence" value="ECO:0007669"/>
    <property type="project" value="InterPro"/>
</dbReference>
<dbReference type="GO" id="GO:0031522">
    <property type="term" value="C:cell envelope Sec protein transport complex"/>
    <property type="evidence" value="ECO:0007669"/>
    <property type="project" value="TreeGrafter"/>
</dbReference>
<evidence type="ECO:0000256" key="4">
    <source>
        <dbReference type="ARBA" id="ARBA00022741"/>
    </source>
</evidence>
<dbReference type="KEGG" id="rml:FF011L_54370"/>
<dbReference type="PRINTS" id="PR00906">
    <property type="entry name" value="SECA"/>
</dbReference>
<dbReference type="InterPro" id="IPR011130">
    <property type="entry name" value="SecA_preprotein_X-link_dom"/>
</dbReference>
<dbReference type="InterPro" id="IPR001650">
    <property type="entry name" value="Helicase_C-like"/>
</dbReference>
<keyword evidence="3" id="KW-0963">Cytoplasm</keyword>
<evidence type="ECO:0000256" key="1">
    <source>
        <dbReference type="ARBA" id="ARBA00022448"/>
    </source>
</evidence>
<dbReference type="InterPro" id="IPR014001">
    <property type="entry name" value="Helicase_ATP-bd"/>
</dbReference>
<keyword evidence="4" id="KW-0547">Nucleotide-binding</keyword>
<dbReference type="AlphaFoldDB" id="A0A517MP11"/>
<dbReference type="GO" id="GO:0005829">
    <property type="term" value="C:cytosol"/>
    <property type="evidence" value="ECO:0007669"/>
    <property type="project" value="TreeGrafter"/>
</dbReference>
<dbReference type="PROSITE" id="PS51196">
    <property type="entry name" value="SECA_MOTOR_DEAD"/>
    <property type="match status" value="1"/>
</dbReference>
<dbReference type="Gene3D" id="3.90.1440.10">
    <property type="entry name" value="SecA, preprotein cross-linking domain"/>
    <property type="match status" value="1"/>
</dbReference>
<dbReference type="SUPFAM" id="SSF81767">
    <property type="entry name" value="Pre-protein crosslinking domain of SecA"/>
    <property type="match status" value="1"/>
</dbReference>
<dbReference type="FunFam" id="3.40.50.300:FF:000429">
    <property type="entry name" value="Preprotein translocase subunit SecA"/>
    <property type="match status" value="1"/>
</dbReference>
<evidence type="ECO:0000313" key="13">
    <source>
        <dbReference type="EMBL" id="QDS96625.1"/>
    </source>
</evidence>
<keyword evidence="6" id="KW-0653">Protein transport</keyword>
<dbReference type="InterPro" id="IPR014018">
    <property type="entry name" value="SecA_motor_DEAD"/>
</dbReference>
<sequence precursor="true">MIRRPQQNLVAASTAERMAVASASYEKEFAGVPLAAAYESLRLQSLRRKNSNTDAIHERALALACLAIQQEVGPVPYHVQRLAAAVMAMGNVAEMATGEGKTISVGLAAAMVAVRGGCVHVATANSYLARRDCELIGPALARLGLRTRLVETALSAKDKRHAYQADVTYGTADDFAFDFLRDVTAKRQRKLSALGKGRPLELLNRRRHFALIDEIDHILIDEAGTPLVLSNPGPPSAEENASQIFRQADAVAADLMESIDWVPGRSGFAIQWTAAGLQRVAQHAPKGIERSQLLRPWQEYVQHAVEARQRVVRDIDYVVVDGKIQIIDPATGRIQSDRQWQAGLHQAVEVKEGVAVSAELDATAQISRWRFFDLYQQLGGCSGTALDAKDELLDVYGLQTLNVPLRIPSRRQVLPTSLFHSQQEKYESIAIEIGQVIDSGRPVLLGTESIRQSEELAAFLRLVGYRLQVLNGIQDAEEADIVAAAGDPGAITIATDLAGRGTDIKISPAVEEAGGLHVIVVSPRKSPRLDRQLIGRAARQGQPGTARTFICLEDSLVQEAAPAVRDPGSLPAIVRRAARRADKRAVAARASMARRDMDHESFFHSSNAEASV</sequence>
<dbReference type="InterPro" id="IPR027417">
    <property type="entry name" value="P-loop_NTPase"/>
</dbReference>
<dbReference type="Pfam" id="PF07517">
    <property type="entry name" value="SecA_DEAD"/>
    <property type="match status" value="1"/>
</dbReference>
<evidence type="ECO:0000259" key="11">
    <source>
        <dbReference type="PROSITE" id="PS51194"/>
    </source>
</evidence>
<feature type="domain" description="Helicase ATP-binding" evidence="10">
    <location>
        <begin position="82"/>
        <end position="251"/>
    </location>
</feature>
<keyword evidence="2" id="KW-1003">Cell membrane</keyword>
<dbReference type="SMART" id="SM00957">
    <property type="entry name" value="SecA_DEAD"/>
    <property type="match status" value="1"/>
</dbReference>
<dbReference type="RefSeq" id="WP_145354739.1">
    <property type="nucleotide sequence ID" value="NZ_CP036262.1"/>
</dbReference>
<keyword evidence="7" id="KW-1278">Translocase</keyword>
<keyword evidence="1" id="KW-0813">Transport</keyword>
<dbReference type="InterPro" id="IPR036670">
    <property type="entry name" value="SecA_X-link_sf"/>
</dbReference>
<reference evidence="13 14" key="1">
    <citation type="submission" date="2019-02" db="EMBL/GenBank/DDBJ databases">
        <title>Deep-cultivation of Planctomycetes and their phenomic and genomic characterization uncovers novel biology.</title>
        <authorList>
            <person name="Wiegand S."/>
            <person name="Jogler M."/>
            <person name="Boedeker C."/>
            <person name="Pinto D."/>
            <person name="Vollmers J."/>
            <person name="Rivas-Marin E."/>
            <person name="Kohn T."/>
            <person name="Peeters S.H."/>
            <person name="Heuer A."/>
            <person name="Rast P."/>
            <person name="Oberbeckmann S."/>
            <person name="Bunk B."/>
            <person name="Jeske O."/>
            <person name="Meyerdierks A."/>
            <person name="Storesund J.E."/>
            <person name="Kallscheuer N."/>
            <person name="Luecker S."/>
            <person name="Lage O.M."/>
            <person name="Pohl T."/>
            <person name="Merkel B.J."/>
            <person name="Hornburger P."/>
            <person name="Mueller R.-W."/>
            <person name="Bruemmer F."/>
            <person name="Labrenz M."/>
            <person name="Spormann A.M."/>
            <person name="Op den Camp H."/>
            <person name="Overmann J."/>
            <person name="Amann R."/>
            <person name="Jetten M.S.M."/>
            <person name="Mascher T."/>
            <person name="Medema M.H."/>
            <person name="Devos D.P."/>
            <person name="Kaster A.-K."/>
            <person name="Ovreas L."/>
            <person name="Rohde M."/>
            <person name="Galperin M.Y."/>
            <person name="Jogler C."/>
        </authorList>
    </citation>
    <scope>NUCLEOTIDE SEQUENCE [LARGE SCALE GENOMIC DNA]</scope>
    <source>
        <strain evidence="13 14">FF011L</strain>
    </source>
</reference>